<reference evidence="4 5" key="1">
    <citation type="submission" date="2016-04" db="EMBL/GenBank/DDBJ databases">
        <title>Complete genome sequence of Fictibacillus phosphorivorans G25-29, a strain toxic to nematodes.</title>
        <authorList>
            <person name="Zheng Z."/>
        </authorList>
    </citation>
    <scope>NUCLEOTIDE SEQUENCE [LARGE SCALE GENOMIC DNA]</scope>
    <source>
        <strain evidence="4 5">G25-29</strain>
    </source>
</reference>
<dbReference type="InterPro" id="IPR036390">
    <property type="entry name" value="WH_DNA-bd_sf"/>
</dbReference>
<dbReference type="GO" id="GO:0003700">
    <property type="term" value="F:DNA-binding transcription factor activity"/>
    <property type="evidence" value="ECO:0007669"/>
    <property type="project" value="InterPro"/>
</dbReference>
<dbReference type="PANTHER" id="PTHR30363:SF44">
    <property type="entry name" value="AGA OPERON TRANSCRIPTIONAL REPRESSOR-RELATED"/>
    <property type="match status" value="1"/>
</dbReference>
<keyword evidence="2" id="KW-0804">Transcription</keyword>
<evidence type="ECO:0000313" key="4">
    <source>
        <dbReference type="EMBL" id="ANC78779.1"/>
    </source>
</evidence>
<dbReference type="InterPro" id="IPR036388">
    <property type="entry name" value="WH-like_DNA-bd_sf"/>
</dbReference>
<dbReference type="PANTHER" id="PTHR30363">
    <property type="entry name" value="HTH-TYPE TRANSCRIPTIONAL REGULATOR SRLR-RELATED"/>
    <property type="match status" value="1"/>
</dbReference>
<name>A0A168W9V3_9BACL</name>
<dbReference type="InterPro" id="IPR037171">
    <property type="entry name" value="NagB/RpiA_transferase-like"/>
</dbReference>
<dbReference type="PRINTS" id="PR00037">
    <property type="entry name" value="HTHLACR"/>
</dbReference>
<dbReference type="Gene3D" id="3.40.50.1360">
    <property type="match status" value="1"/>
</dbReference>
<dbReference type="KEGG" id="fpn:ABE65_019030"/>
<evidence type="ECO:0000256" key="2">
    <source>
        <dbReference type="ARBA" id="ARBA00023163"/>
    </source>
</evidence>
<dbReference type="STRING" id="1221500.ABE65_019030"/>
<feature type="domain" description="HTH deoR-type" evidence="3">
    <location>
        <begin position="3"/>
        <end position="58"/>
    </location>
</feature>
<dbReference type="SMART" id="SM00420">
    <property type="entry name" value="HTH_DEOR"/>
    <property type="match status" value="1"/>
</dbReference>
<dbReference type="EMBL" id="CP015378">
    <property type="protein sequence ID" value="ANC78779.1"/>
    <property type="molecule type" value="Genomic_DNA"/>
</dbReference>
<evidence type="ECO:0000256" key="1">
    <source>
        <dbReference type="ARBA" id="ARBA00023015"/>
    </source>
</evidence>
<dbReference type="Pfam" id="PF08220">
    <property type="entry name" value="HTH_DeoR"/>
    <property type="match status" value="1"/>
</dbReference>
<dbReference type="PROSITE" id="PS51000">
    <property type="entry name" value="HTH_DEOR_2"/>
    <property type="match status" value="1"/>
</dbReference>
<protein>
    <submittedName>
        <fullName evidence="4">DeoR family transcriptional regulator</fullName>
    </submittedName>
</protein>
<dbReference type="Pfam" id="PF00455">
    <property type="entry name" value="DeoRC"/>
    <property type="match status" value="1"/>
</dbReference>
<accession>A0A168W9V3</accession>
<proteinExistence type="predicted"/>
<evidence type="ECO:0000259" key="3">
    <source>
        <dbReference type="PROSITE" id="PS51000"/>
    </source>
</evidence>
<keyword evidence="5" id="KW-1185">Reference proteome</keyword>
<dbReference type="InterPro" id="IPR050313">
    <property type="entry name" value="Carb_Metab_HTH_regulators"/>
</dbReference>
<keyword evidence="1" id="KW-0805">Transcription regulation</keyword>
<sequence>MLAAERKAKIIEFVKRTNIATVTQLSEEFNVHEATIRRDLSEIEREGHLRRTHGGVILGEGIHSEPSFTVRSTERVEEKQRIGEKAAEMIQEGDSIILDSGTTTFQIAKYIANKTNITVVTNDINIAAELRDSKGIKVIVTGGVLYPESFMLNGMFTNDVLKKLHVHKAFIGTPAIHPKKGLTHFEELFVPAKMEMINAASEVIVVTDHTKLGGVSLHMVSPINKVDKLITGEEASDTQIQQFKESGVEIIIS</sequence>
<evidence type="ECO:0000313" key="5">
    <source>
        <dbReference type="Proteomes" id="UP000076623"/>
    </source>
</evidence>
<gene>
    <name evidence="4" type="ORF">ABE65_019030</name>
</gene>
<dbReference type="AlphaFoldDB" id="A0A168W9V3"/>
<dbReference type="InterPro" id="IPR001034">
    <property type="entry name" value="DeoR_HTH"/>
</dbReference>
<dbReference type="SMART" id="SM01134">
    <property type="entry name" value="DeoRC"/>
    <property type="match status" value="1"/>
</dbReference>
<dbReference type="SUPFAM" id="SSF100950">
    <property type="entry name" value="NagB/RpiA/CoA transferase-like"/>
    <property type="match status" value="1"/>
</dbReference>
<dbReference type="Proteomes" id="UP000076623">
    <property type="component" value="Chromosome"/>
</dbReference>
<dbReference type="SUPFAM" id="SSF46785">
    <property type="entry name" value="Winged helix' DNA-binding domain"/>
    <property type="match status" value="1"/>
</dbReference>
<dbReference type="Gene3D" id="1.10.10.10">
    <property type="entry name" value="Winged helix-like DNA-binding domain superfamily/Winged helix DNA-binding domain"/>
    <property type="match status" value="1"/>
</dbReference>
<dbReference type="InterPro" id="IPR014036">
    <property type="entry name" value="DeoR-like_C"/>
</dbReference>
<organism evidence="4 5">
    <name type="scientific">Fictibacillus phosphorivorans</name>
    <dbReference type="NCBI Taxonomy" id="1221500"/>
    <lineage>
        <taxon>Bacteria</taxon>
        <taxon>Bacillati</taxon>
        <taxon>Bacillota</taxon>
        <taxon>Bacilli</taxon>
        <taxon>Bacillales</taxon>
        <taxon>Fictibacillaceae</taxon>
        <taxon>Fictibacillus</taxon>
    </lineage>
</organism>
<dbReference type="RefSeq" id="WP_066398465.1">
    <property type="nucleotide sequence ID" value="NZ_CP015378.1"/>
</dbReference>